<sequence>MAYKKSRARTQLSTVYSEISDRLKLADRKVIDPVIREYVIAAAIFLAHAEIENFIEDIVAGFAQGIKAKALKGSSLPGNLRSHLFLTKANAIQIFGNYLAASSEKDLLKNFTTAMQGSAGDIMTDQKVVTHITGKDIYGSLKYPSEDNLKKLFFRLGINDLFQQLSAHLKQDAVALLKSLGSLRTQLAHTGTLPGISCKDVREKLDDAERFVSALDRLMYRITIENLGAAIWRKHLCQPAT</sequence>
<protein>
    <recommendedName>
        <fullName evidence="1">RiboL-PSP-HEPN domain-containing protein</fullName>
    </recommendedName>
</protein>
<evidence type="ECO:0000259" key="1">
    <source>
        <dbReference type="Pfam" id="PF18735"/>
    </source>
</evidence>
<proteinExistence type="predicted"/>
<reference evidence="3" key="1">
    <citation type="submission" date="2016-01" db="EMBL/GenBank/DDBJ databases">
        <authorList>
            <person name="Peeters C."/>
        </authorList>
    </citation>
    <scope>NUCLEOTIDE SEQUENCE [LARGE SCALE GENOMIC DNA]</scope>
</reference>
<dbReference type="EMBL" id="FCNY02000001">
    <property type="protein sequence ID" value="SAL14163.1"/>
    <property type="molecule type" value="Genomic_DNA"/>
</dbReference>
<organism evidence="2 3">
    <name type="scientific">Caballeronia cordobensis</name>
    <name type="common">Burkholderia cordobensis</name>
    <dbReference type="NCBI Taxonomy" id="1353886"/>
    <lineage>
        <taxon>Bacteria</taxon>
        <taxon>Pseudomonadati</taxon>
        <taxon>Pseudomonadota</taxon>
        <taxon>Betaproteobacteria</taxon>
        <taxon>Burkholderiales</taxon>
        <taxon>Burkholderiaceae</taxon>
        <taxon>Caballeronia</taxon>
    </lineage>
</organism>
<evidence type="ECO:0000313" key="2">
    <source>
        <dbReference type="EMBL" id="SAL14163.1"/>
    </source>
</evidence>
<dbReference type="AlphaFoldDB" id="A0A158F3D8"/>
<gene>
    <name evidence="2" type="ORF">AWB70_00507</name>
</gene>
<keyword evidence="3" id="KW-1185">Reference proteome</keyword>
<dbReference type="Pfam" id="PF18735">
    <property type="entry name" value="HEPN_RiboL-PSP"/>
    <property type="match status" value="1"/>
</dbReference>
<dbReference type="RefSeq" id="WP_053567254.1">
    <property type="nucleotide sequence ID" value="NZ_FCNY02000001.1"/>
</dbReference>
<name>A0A158F3D8_CABCO</name>
<dbReference type="InterPro" id="IPR041519">
    <property type="entry name" value="HEPN_RiboL-PSP"/>
</dbReference>
<evidence type="ECO:0000313" key="3">
    <source>
        <dbReference type="Proteomes" id="UP000054740"/>
    </source>
</evidence>
<dbReference type="Proteomes" id="UP000054740">
    <property type="component" value="Unassembled WGS sequence"/>
</dbReference>
<feature type="domain" description="RiboL-PSP-HEPN" evidence="1">
    <location>
        <begin position="16"/>
        <end position="219"/>
    </location>
</feature>
<accession>A0A158F3D8</accession>